<dbReference type="Gene3D" id="3.80.10.10">
    <property type="entry name" value="Ribonuclease Inhibitor"/>
    <property type="match status" value="1"/>
</dbReference>
<dbReference type="InterPro" id="IPR032675">
    <property type="entry name" value="LRR_dom_sf"/>
</dbReference>
<organism evidence="6">
    <name type="scientific">Anisakis simplex</name>
    <name type="common">Herring worm</name>
    <dbReference type="NCBI Taxonomy" id="6269"/>
    <lineage>
        <taxon>Eukaryota</taxon>
        <taxon>Metazoa</taxon>
        <taxon>Ecdysozoa</taxon>
        <taxon>Nematoda</taxon>
        <taxon>Chromadorea</taxon>
        <taxon>Rhabditida</taxon>
        <taxon>Spirurina</taxon>
        <taxon>Ascaridomorpha</taxon>
        <taxon>Ascaridoidea</taxon>
        <taxon>Anisakidae</taxon>
        <taxon>Anisakis</taxon>
        <taxon>Anisakis simplex complex</taxon>
    </lineage>
</organism>
<name>A0A0M3KAJ1_ANISI</name>
<accession>A0A0M3KAJ1</accession>
<evidence type="ECO:0000313" key="5">
    <source>
        <dbReference type="Proteomes" id="UP000267096"/>
    </source>
</evidence>
<dbReference type="InterPro" id="IPR050216">
    <property type="entry name" value="LRR_domain-containing"/>
</dbReference>
<dbReference type="SMART" id="SM00369">
    <property type="entry name" value="LRR_TYP"/>
    <property type="match status" value="3"/>
</dbReference>
<evidence type="ECO:0000256" key="2">
    <source>
        <dbReference type="ARBA" id="ARBA00022737"/>
    </source>
</evidence>
<reference evidence="4 5" key="2">
    <citation type="submission" date="2018-11" db="EMBL/GenBank/DDBJ databases">
        <authorList>
            <consortium name="Pathogen Informatics"/>
        </authorList>
    </citation>
    <scope>NUCLEOTIDE SEQUENCE [LARGE SCALE GENOMIC DNA]</scope>
</reference>
<dbReference type="WBParaSite" id="ASIM_0001798701-mRNA-1">
    <property type="protein sequence ID" value="ASIM_0001798701-mRNA-1"/>
    <property type="gene ID" value="ASIM_0001798701"/>
</dbReference>
<keyword evidence="3" id="KW-1133">Transmembrane helix</keyword>
<dbReference type="PANTHER" id="PTHR48051:SF42">
    <property type="entry name" value="LEUCINE-RICH REPEAT-CONTAINING PROTEIN 18-LIKE"/>
    <property type="match status" value="1"/>
</dbReference>
<dbReference type="EMBL" id="UYRR01034066">
    <property type="protein sequence ID" value="VDK60270.1"/>
    <property type="molecule type" value="Genomic_DNA"/>
</dbReference>
<dbReference type="AlphaFoldDB" id="A0A0M3KAJ1"/>
<dbReference type="Proteomes" id="UP000267096">
    <property type="component" value="Unassembled WGS sequence"/>
</dbReference>
<feature type="transmembrane region" description="Helical" evidence="3">
    <location>
        <begin position="140"/>
        <end position="160"/>
    </location>
</feature>
<dbReference type="OrthoDB" id="1394818at2759"/>
<protein>
    <submittedName>
        <fullName evidence="6">Leucine-rich repeat and death domain-containing protein 1</fullName>
    </submittedName>
</protein>
<dbReference type="InterPro" id="IPR003591">
    <property type="entry name" value="Leu-rich_rpt_typical-subtyp"/>
</dbReference>
<keyword evidence="5" id="KW-1185">Reference proteome</keyword>
<dbReference type="InterPro" id="IPR001611">
    <property type="entry name" value="Leu-rich_rpt"/>
</dbReference>
<evidence type="ECO:0000256" key="1">
    <source>
        <dbReference type="ARBA" id="ARBA00022614"/>
    </source>
</evidence>
<sequence>MEELSLKDLKAVLDDNELDLSMRQLTVIPTRALAKLPRATHIDFSNNQILTIPPEFCLLTHITKLDLSNNRIVHLPNDFGKLVNLEHLDLYKNSIEVLLFVLIGPRMQKQSKETPNRTYAPNKPTSQSCLSRVFGLIRKLMMLLVIVTLVGIALSSFIIFDNCSQESHHWIPSSQPFCDDLHKLIQHRKYGCSTVCFLILYSISRKNENFLKVNHDHLVVFQLSTTFTKNLYQTLSSMGWVYMAKLREVQSDIEEGGFIEKIQYYCSSFYTKLVAVAFVVQKYASEWFAVLQKWYSENASDYVADFVDNVVIALKMLLIIFSDFAVFIVEKGSTAIMTLSDNVVYYMEHRDELLRTIEHWWINLK</sequence>
<evidence type="ECO:0000256" key="3">
    <source>
        <dbReference type="SAM" id="Phobius"/>
    </source>
</evidence>
<evidence type="ECO:0000313" key="4">
    <source>
        <dbReference type="EMBL" id="VDK60270.1"/>
    </source>
</evidence>
<reference evidence="6" key="1">
    <citation type="submission" date="2017-02" db="UniProtKB">
        <authorList>
            <consortium name="WormBaseParasite"/>
        </authorList>
    </citation>
    <scope>IDENTIFICATION</scope>
</reference>
<keyword evidence="3" id="KW-0812">Transmembrane</keyword>
<keyword evidence="2" id="KW-0677">Repeat</keyword>
<dbReference type="Pfam" id="PF13855">
    <property type="entry name" value="LRR_8"/>
    <property type="match status" value="1"/>
</dbReference>
<dbReference type="PANTHER" id="PTHR48051">
    <property type="match status" value="1"/>
</dbReference>
<dbReference type="SUPFAM" id="SSF52058">
    <property type="entry name" value="L domain-like"/>
    <property type="match status" value="1"/>
</dbReference>
<gene>
    <name evidence="4" type="ORF">ASIM_LOCUS17389</name>
</gene>
<proteinExistence type="predicted"/>
<keyword evidence="3" id="KW-0472">Membrane</keyword>
<keyword evidence="1" id="KW-0433">Leucine-rich repeat</keyword>
<dbReference type="PROSITE" id="PS51450">
    <property type="entry name" value="LRR"/>
    <property type="match status" value="1"/>
</dbReference>
<evidence type="ECO:0000313" key="6">
    <source>
        <dbReference type="WBParaSite" id="ASIM_0001798701-mRNA-1"/>
    </source>
</evidence>
<dbReference type="GO" id="GO:0005737">
    <property type="term" value="C:cytoplasm"/>
    <property type="evidence" value="ECO:0007669"/>
    <property type="project" value="TreeGrafter"/>
</dbReference>